<reference evidence="2" key="1">
    <citation type="journal article" date="2019" name="Int. J. Syst. Evol. Microbiol.">
        <title>The Global Catalogue of Microorganisms (GCM) 10K type strain sequencing project: providing services to taxonomists for standard genome sequencing and annotation.</title>
        <authorList>
            <consortium name="The Broad Institute Genomics Platform"/>
            <consortium name="The Broad Institute Genome Sequencing Center for Infectious Disease"/>
            <person name="Wu L."/>
            <person name="Ma J."/>
        </authorList>
    </citation>
    <scope>NUCLEOTIDE SEQUENCE [LARGE SCALE GENOMIC DNA]</scope>
    <source>
        <strain evidence="2">CCM 7480</strain>
    </source>
</reference>
<organism evidence="1 2">
    <name type="scientific">Massilia haematophila</name>
    <dbReference type="NCBI Taxonomy" id="457923"/>
    <lineage>
        <taxon>Bacteria</taxon>
        <taxon>Pseudomonadati</taxon>
        <taxon>Pseudomonadota</taxon>
        <taxon>Betaproteobacteria</taxon>
        <taxon>Burkholderiales</taxon>
        <taxon>Oxalobacteraceae</taxon>
        <taxon>Telluria group</taxon>
        <taxon>Massilia</taxon>
    </lineage>
</organism>
<evidence type="ECO:0008006" key="3">
    <source>
        <dbReference type="Google" id="ProtNLM"/>
    </source>
</evidence>
<gene>
    <name evidence="1" type="ORF">ACFOPH_23810</name>
</gene>
<evidence type="ECO:0000313" key="1">
    <source>
        <dbReference type="EMBL" id="MFC3461240.1"/>
    </source>
</evidence>
<keyword evidence="2" id="KW-1185">Reference proteome</keyword>
<sequence length="126" mass="13431">MDSHRARHAVFWIATFAILWGLLLPSLAPAAHSAPGRTWIDACPSAGVTQLRLDMPRAGEARKREAAGGRPDCVPQADILAIAAAAVHRMWIDADPRPGPLPPILIPPPAKAVWPSHASRAPPRPA</sequence>
<protein>
    <recommendedName>
        <fullName evidence="3">DUF2946 domain-containing protein</fullName>
    </recommendedName>
</protein>
<dbReference type="RefSeq" id="WP_312554311.1">
    <property type="nucleotide sequence ID" value="NZ_JBHRVV010000001.1"/>
</dbReference>
<dbReference type="Proteomes" id="UP001595665">
    <property type="component" value="Unassembled WGS sequence"/>
</dbReference>
<dbReference type="EMBL" id="JBHRVV010000001">
    <property type="protein sequence ID" value="MFC3461240.1"/>
    <property type="molecule type" value="Genomic_DNA"/>
</dbReference>
<comment type="caution">
    <text evidence="1">The sequence shown here is derived from an EMBL/GenBank/DDBJ whole genome shotgun (WGS) entry which is preliminary data.</text>
</comment>
<proteinExistence type="predicted"/>
<name>A0ABV7PPR5_9BURK</name>
<evidence type="ECO:0000313" key="2">
    <source>
        <dbReference type="Proteomes" id="UP001595665"/>
    </source>
</evidence>
<dbReference type="InterPro" id="IPR021333">
    <property type="entry name" value="DUF2946"/>
</dbReference>
<accession>A0ABV7PPR5</accession>
<dbReference type="Pfam" id="PF11162">
    <property type="entry name" value="DUF2946"/>
    <property type="match status" value="1"/>
</dbReference>